<dbReference type="OMA" id="ENNYTAT"/>
<dbReference type="AlphaFoldDB" id="A0A2D0TAN9"/>
<evidence type="ECO:0000256" key="6">
    <source>
        <dbReference type="ARBA" id="ARBA00023170"/>
    </source>
</evidence>
<evidence type="ECO:0000256" key="2">
    <source>
        <dbReference type="ARBA" id="ARBA00022692"/>
    </source>
</evidence>
<accession>A0A2D0TAN9</accession>
<evidence type="ECO:0000256" key="3">
    <source>
        <dbReference type="ARBA" id="ARBA00022989"/>
    </source>
</evidence>
<evidence type="ECO:0000256" key="5">
    <source>
        <dbReference type="ARBA" id="ARBA00023136"/>
    </source>
</evidence>
<dbReference type="GO" id="GO:0019722">
    <property type="term" value="P:calcium-mediated signaling"/>
    <property type="evidence" value="ECO:0007669"/>
    <property type="project" value="TreeGrafter"/>
</dbReference>
<feature type="domain" description="G-protein coupled receptors family 1 profile" evidence="9">
    <location>
        <begin position="62"/>
        <end position="304"/>
    </location>
</feature>
<dbReference type="GO" id="GO:0007204">
    <property type="term" value="P:positive regulation of cytosolic calcium ion concentration"/>
    <property type="evidence" value="ECO:0007669"/>
    <property type="project" value="TreeGrafter"/>
</dbReference>
<evidence type="ECO:0000256" key="8">
    <source>
        <dbReference type="SAM" id="Phobius"/>
    </source>
</evidence>
<evidence type="ECO:0000313" key="11">
    <source>
        <dbReference type="RefSeq" id="XP_017351936.1"/>
    </source>
</evidence>
<dbReference type="InterPro" id="IPR000276">
    <property type="entry name" value="GPCR_Rhodpsn"/>
</dbReference>
<dbReference type="InterPro" id="IPR017452">
    <property type="entry name" value="GPCR_Rhodpsn_7TM"/>
</dbReference>
<feature type="transmembrane region" description="Helical" evidence="8">
    <location>
        <begin position="210"/>
        <end position="232"/>
    </location>
</feature>
<dbReference type="GO" id="GO:0009897">
    <property type="term" value="C:external side of plasma membrane"/>
    <property type="evidence" value="ECO:0007669"/>
    <property type="project" value="TreeGrafter"/>
</dbReference>
<dbReference type="OrthoDB" id="8733891at2759"/>
<reference evidence="10" key="1">
    <citation type="journal article" date="2016" name="Nat. Commun.">
        <title>The channel catfish genome sequence provides insights into the evolution of scale formation in teleosts.</title>
        <authorList>
            <person name="Liu Z."/>
            <person name="Liu S."/>
            <person name="Yao J."/>
            <person name="Bao L."/>
            <person name="Zhang J."/>
            <person name="Li Y."/>
            <person name="Jiang C."/>
            <person name="Sun L."/>
            <person name="Wang R."/>
            <person name="Zhang Y."/>
            <person name="Zhou T."/>
            <person name="Zeng Q."/>
            <person name="Fu Q."/>
            <person name="Gao S."/>
            <person name="Li N."/>
            <person name="Koren S."/>
            <person name="Jiang Y."/>
            <person name="Zimin A."/>
            <person name="Xu P."/>
            <person name="Phillippy A.M."/>
            <person name="Geng X."/>
            <person name="Song L."/>
            <person name="Sun F."/>
            <person name="Li C."/>
            <person name="Wang X."/>
            <person name="Chen A."/>
            <person name="Jin Y."/>
            <person name="Yuan Z."/>
            <person name="Yang Y."/>
            <person name="Tan S."/>
            <person name="Peatman E."/>
            <person name="Lu J."/>
            <person name="Qin Z."/>
            <person name="Dunham R."/>
            <person name="Li Z."/>
            <person name="Sonstegard T."/>
            <person name="Feng J."/>
            <person name="Danzmann R.G."/>
            <person name="Schroeder S."/>
            <person name="Scheffler B."/>
            <person name="Duke M.V."/>
            <person name="Ballard L."/>
            <person name="Kucuktas H."/>
            <person name="Kaltenboeck L."/>
            <person name="Liu H."/>
            <person name="Armbruster J."/>
            <person name="Xie Y."/>
            <person name="Kirby M.L."/>
            <person name="Tian Y."/>
            <person name="Flanagan M.E."/>
            <person name="Mu W."/>
            <person name="Waldbieser G.C."/>
        </authorList>
    </citation>
    <scope>NUCLEOTIDE SEQUENCE [LARGE SCALE GENOMIC DNA]</scope>
    <source>
        <strain evidence="10">SDA103</strain>
    </source>
</reference>
<reference evidence="11" key="2">
    <citation type="submission" date="2025-08" db="UniProtKB">
        <authorList>
            <consortium name="RefSeq"/>
        </authorList>
    </citation>
    <scope>IDENTIFICATION</scope>
    <source>
        <tissue evidence="11">Blood</tissue>
    </source>
</reference>
<dbReference type="Proteomes" id="UP000221080">
    <property type="component" value="Chromosome 20"/>
</dbReference>
<name>A0A2D0TAN9_ICTPU</name>
<dbReference type="Pfam" id="PF00001">
    <property type="entry name" value="7tm_1"/>
    <property type="match status" value="1"/>
</dbReference>
<evidence type="ECO:0000313" key="10">
    <source>
        <dbReference type="Proteomes" id="UP000221080"/>
    </source>
</evidence>
<dbReference type="CTD" id="101883597"/>
<dbReference type="GeneID" id="108280936"/>
<evidence type="ECO:0000256" key="7">
    <source>
        <dbReference type="ARBA" id="ARBA00023224"/>
    </source>
</evidence>
<feature type="transmembrane region" description="Helical" evidence="8">
    <location>
        <begin position="122"/>
        <end position="147"/>
    </location>
</feature>
<keyword evidence="3 8" id="KW-1133">Transmembrane helix</keyword>
<organism evidence="10 11">
    <name type="scientific">Ictalurus punctatus</name>
    <name type="common">Channel catfish</name>
    <name type="synonym">Silurus punctatus</name>
    <dbReference type="NCBI Taxonomy" id="7998"/>
    <lineage>
        <taxon>Eukaryota</taxon>
        <taxon>Metazoa</taxon>
        <taxon>Chordata</taxon>
        <taxon>Craniata</taxon>
        <taxon>Vertebrata</taxon>
        <taxon>Euteleostomi</taxon>
        <taxon>Actinopterygii</taxon>
        <taxon>Neopterygii</taxon>
        <taxon>Teleostei</taxon>
        <taxon>Ostariophysi</taxon>
        <taxon>Siluriformes</taxon>
        <taxon>Ictaluridae</taxon>
        <taxon>Ictalurus</taxon>
    </lineage>
</organism>
<keyword evidence="6 11" id="KW-0675">Receptor</keyword>
<keyword evidence="7" id="KW-0807">Transducer</keyword>
<dbReference type="GO" id="GO:0060326">
    <property type="term" value="P:cell chemotaxis"/>
    <property type="evidence" value="ECO:0007669"/>
    <property type="project" value="TreeGrafter"/>
</dbReference>
<evidence type="ECO:0000256" key="1">
    <source>
        <dbReference type="ARBA" id="ARBA00004370"/>
    </source>
</evidence>
<dbReference type="GO" id="GO:0019957">
    <property type="term" value="F:C-C chemokine binding"/>
    <property type="evidence" value="ECO:0007669"/>
    <property type="project" value="TreeGrafter"/>
</dbReference>
<feature type="transmembrane region" description="Helical" evidence="8">
    <location>
        <begin position="50"/>
        <end position="70"/>
    </location>
</feature>
<dbReference type="PRINTS" id="PR00237">
    <property type="entry name" value="GPCRRHODOPSN"/>
</dbReference>
<dbReference type="Gene3D" id="1.20.1070.10">
    <property type="entry name" value="Rhodopsin 7-helix transmembrane proteins"/>
    <property type="match status" value="1"/>
</dbReference>
<feature type="transmembrane region" description="Helical" evidence="8">
    <location>
        <begin position="82"/>
        <end position="102"/>
    </location>
</feature>
<gene>
    <name evidence="11" type="primary">xcr1b.2</name>
</gene>
<dbReference type="PANTHER" id="PTHR10489:SF730">
    <property type="entry name" value="CHEMOKINE XC RECEPTOR 1"/>
    <property type="match status" value="1"/>
</dbReference>
<keyword evidence="2 8" id="KW-0812">Transmembrane</keyword>
<feature type="transmembrane region" description="Helical" evidence="8">
    <location>
        <begin position="244"/>
        <end position="265"/>
    </location>
</feature>
<dbReference type="PROSITE" id="PS50262">
    <property type="entry name" value="G_PROTEIN_RECEP_F1_2"/>
    <property type="match status" value="1"/>
</dbReference>
<dbReference type="PANTHER" id="PTHR10489">
    <property type="entry name" value="CELL ADHESION MOLECULE"/>
    <property type="match status" value="1"/>
</dbReference>
<keyword evidence="5 8" id="KW-0472">Membrane</keyword>
<feature type="transmembrane region" description="Helical" evidence="8">
    <location>
        <begin position="285"/>
        <end position="306"/>
    </location>
</feature>
<keyword evidence="4" id="KW-0297">G-protein coupled receptor</keyword>
<protein>
    <submittedName>
        <fullName evidence="11">C-C chemokine receptor type 5</fullName>
    </submittedName>
</protein>
<comment type="subcellular location">
    <subcellularLocation>
        <location evidence="1">Membrane</location>
    </subcellularLocation>
</comment>
<dbReference type="SUPFAM" id="SSF81321">
    <property type="entry name" value="Family A G protein-coupled receptor-like"/>
    <property type="match status" value="1"/>
</dbReference>
<dbReference type="RefSeq" id="XP_017351936.1">
    <property type="nucleotide sequence ID" value="XM_017496447.3"/>
</dbReference>
<keyword evidence="10" id="KW-1185">Reference proteome</keyword>
<dbReference type="InterPro" id="IPR050119">
    <property type="entry name" value="CCR1-9-like"/>
</dbReference>
<evidence type="ECO:0000256" key="4">
    <source>
        <dbReference type="ARBA" id="ARBA00023040"/>
    </source>
</evidence>
<sequence length="359" mass="41346">MFSLNSTTPLTYTRTEEMNLSDNLNDSYEYYYGDLVTQCHFEKYDRITGISFIVICCFSFLGNGMLLYALARFEDLKRITMLFLLCLAVFDLLFTLTLPFWAVDQLNEWIFGDPACKILTGAYFVGIYGSLILLTAMTVDCFFVVVVRSQWLTHRRRLNCARAAFAGSWIISVGASLKDALSSEVRNMNNTFTCGNGHSHDDQVGYYTQFVMLFIIPLVIIVLCYSLILHTLRSSSGRRRYKTLLVVLLIIMAFVICWGPYHVIILLVPYSDSGDCKKKNLINQIYVACRILAYFHCCINSLLFLIRERSRKILSKLLFCQPQHRSAELSYRSSERSHFNFHQHHSVAFPQNLTELKSL</sequence>
<dbReference type="GO" id="GO:0006955">
    <property type="term" value="P:immune response"/>
    <property type="evidence" value="ECO:0007669"/>
    <property type="project" value="TreeGrafter"/>
</dbReference>
<dbReference type="GO" id="GO:0016493">
    <property type="term" value="F:C-C chemokine receptor activity"/>
    <property type="evidence" value="ECO:0007669"/>
    <property type="project" value="TreeGrafter"/>
</dbReference>
<proteinExistence type="predicted"/>
<dbReference type="KEGG" id="ipu:108280936"/>
<feature type="transmembrane region" description="Helical" evidence="8">
    <location>
        <begin position="159"/>
        <end position="177"/>
    </location>
</feature>
<evidence type="ECO:0000259" key="9">
    <source>
        <dbReference type="PROSITE" id="PS50262"/>
    </source>
</evidence>